<comment type="caution">
    <text evidence="1">The sequence shown here is derived from an EMBL/GenBank/DDBJ whole genome shotgun (WGS) entry which is preliminary data.</text>
</comment>
<evidence type="ECO:0000313" key="1">
    <source>
        <dbReference type="EMBL" id="ESQ90877.1"/>
    </source>
</evidence>
<dbReference type="Proteomes" id="UP000017837">
    <property type="component" value="Unassembled WGS sequence"/>
</dbReference>
<reference evidence="1 2" key="1">
    <citation type="journal article" date="2014" name="Nature">
        <title>Sequential evolution of bacterial morphology by co-option of a developmental regulator.</title>
        <authorList>
            <person name="Jiang C."/>
            <person name="Brown P.J."/>
            <person name="Ducret A."/>
            <person name="Brun Y.V."/>
        </authorList>
    </citation>
    <scope>NUCLEOTIDE SEQUENCE [LARGE SCALE GENOMIC DNA]</scope>
    <source>
        <strain evidence="1 2">DSM 16100</strain>
    </source>
</reference>
<keyword evidence="2" id="KW-1185">Reference proteome</keyword>
<protein>
    <submittedName>
        <fullName evidence="1">Uncharacterized protein</fullName>
    </submittedName>
</protein>
<gene>
    <name evidence="1" type="ORF">ABENE_11445</name>
</gene>
<sequence>MEAVHNLGKLGIGKVYQGVILMKGQMMAARKVTECAA</sequence>
<organism evidence="1 2">
    <name type="scientific">Asticcacaulis benevestitus DSM 16100 = ATCC BAA-896</name>
    <dbReference type="NCBI Taxonomy" id="1121022"/>
    <lineage>
        <taxon>Bacteria</taxon>
        <taxon>Pseudomonadati</taxon>
        <taxon>Pseudomonadota</taxon>
        <taxon>Alphaproteobacteria</taxon>
        <taxon>Caulobacterales</taxon>
        <taxon>Caulobacteraceae</taxon>
        <taxon>Asticcacaulis</taxon>
    </lineage>
</organism>
<dbReference type="AlphaFoldDB" id="V4PAE6"/>
<name>V4PAE6_9CAUL</name>
<evidence type="ECO:0000313" key="2">
    <source>
        <dbReference type="Proteomes" id="UP000017837"/>
    </source>
</evidence>
<dbReference type="EMBL" id="AWGB01000021">
    <property type="protein sequence ID" value="ESQ90877.1"/>
    <property type="molecule type" value="Genomic_DNA"/>
</dbReference>
<accession>V4PAE6</accession>
<proteinExistence type="predicted"/>